<gene>
    <name evidence="2" type="ORF">HCBG_01728</name>
</gene>
<dbReference type="EMBL" id="GG663364">
    <property type="protein sequence ID" value="EEH10083.1"/>
    <property type="molecule type" value="Genomic_DNA"/>
</dbReference>
<accession>C0NFR2</accession>
<feature type="region of interest" description="Disordered" evidence="1">
    <location>
        <begin position="151"/>
        <end position="184"/>
    </location>
</feature>
<protein>
    <submittedName>
        <fullName evidence="2">Uncharacterized protein</fullName>
    </submittedName>
</protein>
<dbReference type="InParanoid" id="C0NFR2"/>
<reference evidence="2" key="1">
    <citation type="submission" date="2009-02" db="EMBL/GenBank/DDBJ databases">
        <title>The Genome Sequence of Ajellomyces capsulatus strain G186AR.</title>
        <authorList>
            <consortium name="The Broad Institute Genome Sequencing Platform"/>
            <person name="Champion M."/>
            <person name="Cuomo C."/>
            <person name="Ma L.-J."/>
            <person name="Henn M.R."/>
            <person name="Sil A."/>
            <person name="Goldman B."/>
            <person name="Young S.K."/>
            <person name="Kodira C.D."/>
            <person name="Zeng Q."/>
            <person name="Koehrsen M."/>
            <person name="Alvarado L."/>
            <person name="Berlin A."/>
            <person name="Borenstein D."/>
            <person name="Chen Z."/>
            <person name="Engels R."/>
            <person name="Freedman E."/>
            <person name="Gellesch M."/>
            <person name="Goldberg J."/>
            <person name="Griggs A."/>
            <person name="Gujja S."/>
            <person name="Heiman D."/>
            <person name="Hepburn T."/>
            <person name="Howarth C."/>
            <person name="Jen D."/>
            <person name="Larson L."/>
            <person name="Lewis B."/>
            <person name="Mehta T."/>
            <person name="Park D."/>
            <person name="Pearson M."/>
            <person name="Roberts A."/>
            <person name="Saif S."/>
            <person name="Shea T."/>
            <person name="Shenoy N."/>
            <person name="Sisk P."/>
            <person name="Stolte C."/>
            <person name="Sykes S."/>
            <person name="Walk T."/>
            <person name="White J."/>
            <person name="Yandava C."/>
            <person name="Klein B."/>
            <person name="McEwen J.G."/>
            <person name="Puccia R."/>
            <person name="Goldman G.H."/>
            <person name="Felipe M.S."/>
            <person name="Nino-Vega G."/>
            <person name="San-Blas G."/>
            <person name="Taylor J."/>
            <person name="Mendoza L."/>
            <person name="Galagan J."/>
            <person name="Nusbaum C."/>
            <person name="Birren B."/>
        </authorList>
    </citation>
    <scope>NUCLEOTIDE SEQUENCE</scope>
    <source>
        <strain evidence="2">G186AR</strain>
    </source>
</reference>
<evidence type="ECO:0000313" key="2">
    <source>
        <dbReference type="EMBL" id="EEH10083.1"/>
    </source>
</evidence>
<dbReference type="HOGENOM" id="CLU_1320551_0_0_1"/>
<dbReference type="Proteomes" id="UP000001631">
    <property type="component" value="Unassembled WGS sequence"/>
</dbReference>
<proteinExistence type="predicted"/>
<feature type="compositionally biased region" description="Low complexity" evidence="1">
    <location>
        <begin position="151"/>
        <end position="170"/>
    </location>
</feature>
<organism evidence="2 3">
    <name type="scientific">Ajellomyces capsulatus (strain G186AR / H82 / ATCC MYA-2454 / RMSCC 2432)</name>
    <name type="common">Darling's disease fungus</name>
    <name type="synonym">Histoplasma capsulatum</name>
    <dbReference type="NCBI Taxonomy" id="447093"/>
    <lineage>
        <taxon>Eukaryota</taxon>
        <taxon>Fungi</taxon>
        <taxon>Dikarya</taxon>
        <taxon>Ascomycota</taxon>
        <taxon>Pezizomycotina</taxon>
        <taxon>Eurotiomycetes</taxon>
        <taxon>Eurotiomycetidae</taxon>
        <taxon>Onygenales</taxon>
        <taxon>Ajellomycetaceae</taxon>
        <taxon>Histoplasma</taxon>
    </lineage>
</organism>
<dbReference type="RefSeq" id="XP_045290563.1">
    <property type="nucleotide sequence ID" value="XM_045428777.1"/>
</dbReference>
<dbReference type="AlphaFoldDB" id="C0NFR2"/>
<keyword evidence="3" id="KW-1185">Reference proteome</keyword>
<dbReference type="GeneID" id="69034744"/>
<name>C0NFR2_AJECG</name>
<evidence type="ECO:0000256" key="1">
    <source>
        <dbReference type="SAM" id="MobiDB-lite"/>
    </source>
</evidence>
<evidence type="ECO:0000313" key="3">
    <source>
        <dbReference type="Proteomes" id="UP000001631"/>
    </source>
</evidence>
<sequence length="208" mass="21862">MNADDGFEATQLALSSARYIASFDKDVPACDFSGIGQLAFLWAGVLGVEYPVVNSIAACDAVNNTSAPVDAEKSIPHADARKSNCGIQPFILYLILDRMPPSLGMPSAAARLVQFQRSAQGYLVLPPLRLIFPSHAVTGCLSTTSTTATTSLKPILHSPPLHSTASSSSPRRGHTSTDQGSSNVRLLPSSIVSSAHLVARFDPTKLGG</sequence>